<dbReference type="GO" id="GO:0031460">
    <property type="term" value="P:glycine betaine transport"/>
    <property type="evidence" value="ECO:0007669"/>
    <property type="project" value="InterPro"/>
</dbReference>
<feature type="domain" description="CBS" evidence="10">
    <location>
        <begin position="254"/>
        <end position="310"/>
    </location>
</feature>
<dbReference type="InterPro" id="IPR005892">
    <property type="entry name" value="Gly-betaine_transp_ATP-bd"/>
</dbReference>
<dbReference type="PANTHER" id="PTHR43117">
    <property type="entry name" value="OSMOPROTECTANT IMPORT ATP-BINDING PROTEIN OSMV"/>
    <property type="match status" value="1"/>
</dbReference>
<dbReference type="PROSITE" id="PS51371">
    <property type="entry name" value="CBS"/>
    <property type="match status" value="2"/>
</dbReference>
<evidence type="ECO:0000259" key="9">
    <source>
        <dbReference type="PROSITE" id="PS50893"/>
    </source>
</evidence>
<dbReference type="InterPro" id="IPR000644">
    <property type="entry name" value="CBS_dom"/>
</dbReference>
<evidence type="ECO:0000256" key="1">
    <source>
        <dbReference type="ARBA" id="ARBA00005417"/>
    </source>
</evidence>
<evidence type="ECO:0000256" key="7">
    <source>
        <dbReference type="PROSITE-ProRule" id="PRU00703"/>
    </source>
</evidence>
<dbReference type="SUPFAM" id="SSF54631">
    <property type="entry name" value="CBS-domain pair"/>
    <property type="match status" value="1"/>
</dbReference>
<keyword evidence="8" id="KW-0997">Cell inner membrane</keyword>
<accession>B1C8U3</accession>
<keyword evidence="2 8" id="KW-0813">Transport</keyword>
<dbReference type="InterPro" id="IPR027417">
    <property type="entry name" value="P-loop_NTPase"/>
</dbReference>
<keyword evidence="4 8" id="KW-0547">Nucleotide-binding</keyword>
<dbReference type="PROSITE" id="PS00211">
    <property type="entry name" value="ABC_TRANSPORTER_1"/>
    <property type="match status" value="1"/>
</dbReference>
<dbReference type="GO" id="GO:0015418">
    <property type="term" value="F:ABC-type quaternary ammonium compound transporting activity"/>
    <property type="evidence" value="ECO:0007669"/>
    <property type="project" value="UniProtKB-EC"/>
</dbReference>
<keyword evidence="6 7" id="KW-0129">CBS domain</keyword>
<keyword evidence="3" id="KW-0677">Repeat</keyword>
<evidence type="ECO:0000313" key="12">
    <source>
        <dbReference type="Proteomes" id="UP000005178"/>
    </source>
</evidence>
<evidence type="ECO:0000259" key="10">
    <source>
        <dbReference type="PROSITE" id="PS51371"/>
    </source>
</evidence>
<gene>
    <name evidence="11" type="primary">proV</name>
    <name evidence="11" type="ORF">ANASTE_01711</name>
</gene>
<evidence type="ECO:0000256" key="3">
    <source>
        <dbReference type="ARBA" id="ARBA00022737"/>
    </source>
</evidence>
<dbReference type="AlphaFoldDB" id="B1C8U3"/>
<dbReference type="HOGENOM" id="CLU_000604_2_2_9"/>
<evidence type="ECO:0000256" key="4">
    <source>
        <dbReference type="ARBA" id="ARBA00022741"/>
    </source>
</evidence>
<keyword evidence="8" id="KW-0472">Membrane</keyword>
<comment type="subunit">
    <text evidence="8">The complex is probably composed of two ATP-binding proteins, two transmembrane proteins and a solute-binding protein.</text>
</comment>
<dbReference type="InterPro" id="IPR017871">
    <property type="entry name" value="ABC_transporter-like_CS"/>
</dbReference>
<dbReference type="OrthoDB" id="9802264at2"/>
<dbReference type="EC" id="7.6.2.9" evidence="8"/>
<comment type="similarity">
    <text evidence="1 8">Belongs to the ABC transporter superfamily.</text>
</comment>
<feature type="domain" description="CBS" evidence="10">
    <location>
        <begin position="321"/>
        <end position="377"/>
    </location>
</feature>
<keyword evidence="12" id="KW-1185">Reference proteome</keyword>
<sequence length="382" mass="43888">MIKFEDVSKSYKKKSVLKDVSFEIEDGEFVCLLGLSGCGKTTILKMINKLITPTEGKISINDDDISKINDIELRRKIGYVIQQTGLFPHMTVRENIELIPKLQKKDKEKINKKTYELLDMIGLEADEYLDLYPTQMSGGQQQRIGVARAFANDPDIILMDEPFSALDPITRNNLQDELLEIQSRVKKTIVFVTHDISEAIKLADRICLINEGRIQQYASPEDILKHPANDFVQNFIGKKRIWESPELIRAEDIMMDNPVTCFDNLKCFKAGTIMADRKIDSIIVINRKREFLGLLDARRALKERNKDLTVGEVLNRHKEKYHINFIYVSPEDSIIDVLNKTDETNIYTIPVVDKDNKLVGLITKSILFTALKQKYDESEDEE</sequence>
<dbReference type="Gene3D" id="3.40.50.300">
    <property type="entry name" value="P-loop containing nucleotide triphosphate hydrolases"/>
    <property type="match status" value="1"/>
</dbReference>
<dbReference type="InterPro" id="IPR003439">
    <property type="entry name" value="ABC_transporter-like_ATP-bd"/>
</dbReference>
<dbReference type="Proteomes" id="UP000005178">
    <property type="component" value="Unassembled WGS sequence"/>
</dbReference>
<reference evidence="11" key="2">
    <citation type="submission" date="2013-08" db="EMBL/GenBank/DDBJ databases">
        <title>Draft genome sequence of Anaerofustis stercorihominis (DSM 17244).</title>
        <authorList>
            <person name="Sudarsanam P."/>
            <person name="Ley R."/>
            <person name="Guruge J."/>
            <person name="Turnbaugh P.J."/>
            <person name="Mahowald M."/>
            <person name="Liep D."/>
            <person name="Gordon J."/>
        </authorList>
    </citation>
    <scope>NUCLEOTIDE SEQUENCE</scope>
    <source>
        <strain evidence="11">DSM 17244</strain>
    </source>
</reference>
<dbReference type="GO" id="GO:0005886">
    <property type="term" value="C:plasma membrane"/>
    <property type="evidence" value="ECO:0007669"/>
    <property type="project" value="UniProtKB-SubCell"/>
</dbReference>
<feature type="domain" description="ABC transporter" evidence="9">
    <location>
        <begin position="2"/>
        <end position="236"/>
    </location>
</feature>
<evidence type="ECO:0000256" key="2">
    <source>
        <dbReference type="ARBA" id="ARBA00022448"/>
    </source>
</evidence>
<protein>
    <recommendedName>
        <fullName evidence="8">Quaternary amine transport ATP-binding protein</fullName>
        <ecNumber evidence="8">7.6.2.9</ecNumber>
    </recommendedName>
</protein>
<organism evidence="11 12">
    <name type="scientific">Anaerofustis stercorihominis DSM 17244</name>
    <dbReference type="NCBI Taxonomy" id="445971"/>
    <lineage>
        <taxon>Bacteria</taxon>
        <taxon>Bacillati</taxon>
        <taxon>Bacillota</taxon>
        <taxon>Clostridia</taxon>
        <taxon>Eubacteriales</taxon>
        <taxon>Eubacteriaceae</taxon>
        <taxon>Anaerofustis</taxon>
    </lineage>
</organism>
<dbReference type="InterPro" id="IPR046342">
    <property type="entry name" value="CBS_dom_sf"/>
</dbReference>
<evidence type="ECO:0000256" key="6">
    <source>
        <dbReference type="ARBA" id="ARBA00023122"/>
    </source>
</evidence>
<comment type="catalytic activity">
    <reaction evidence="8">
        <text>a quaternary ammonium(out) + ATP + H2O = a quaternary ammonium(in) + ADP + phosphate + H(+)</text>
        <dbReference type="Rhea" id="RHEA:11036"/>
        <dbReference type="ChEBI" id="CHEBI:15377"/>
        <dbReference type="ChEBI" id="CHEBI:15378"/>
        <dbReference type="ChEBI" id="CHEBI:30616"/>
        <dbReference type="ChEBI" id="CHEBI:35267"/>
        <dbReference type="ChEBI" id="CHEBI:43474"/>
        <dbReference type="ChEBI" id="CHEBI:456216"/>
    </reaction>
</comment>
<dbReference type="SUPFAM" id="SSF52540">
    <property type="entry name" value="P-loop containing nucleoside triphosphate hydrolases"/>
    <property type="match status" value="1"/>
</dbReference>
<dbReference type="FunFam" id="3.40.50.300:FF:000425">
    <property type="entry name" value="Probable ABC transporter, ATP-binding subunit"/>
    <property type="match status" value="1"/>
</dbReference>
<dbReference type="InterPro" id="IPR003593">
    <property type="entry name" value="AAA+_ATPase"/>
</dbReference>
<reference evidence="11" key="1">
    <citation type="submission" date="2008-01" db="EMBL/GenBank/DDBJ databases">
        <authorList>
            <person name="Fulton L."/>
            <person name="Clifton S."/>
            <person name="Fulton B."/>
            <person name="Xu J."/>
            <person name="Minx P."/>
            <person name="Pepin K.H."/>
            <person name="Johnson M."/>
            <person name="Thiruvilangam P."/>
            <person name="Bhonagiri V."/>
            <person name="Nash W.E."/>
            <person name="Mardis E.R."/>
            <person name="Wilson R.K."/>
        </authorList>
    </citation>
    <scope>NUCLEOTIDE SEQUENCE [LARGE SCALE GENOMIC DNA]</scope>
    <source>
        <strain evidence="11">DSM 17244</strain>
    </source>
</reference>
<dbReference type="PANTHER" id="PTHR43117:SF4">
    <property type="entry name" value="OSMOPROTECTANT IMPORT ATP-BINDING PROTEIN OSMV"/>
    <property type="match status" value="1"/>
</dbReference>
<comment type="caution">
    <text evidence="11">The sequence shown here is derived from an EMBL/GenBank/DDBJ whole genome shotgun (WGS) entry which is preliminary data.</text>
</comment>
<keyword evidence="8" id="KW-1003">Cell membrane</keyword>
<dbReference type="Pfam" id="PF00005">
    <property type="entry name" value="ABC_tran"/>
    <property type="match status" value="1"/>
</dbReference>
<dbReference type="PROSITE" id="PS50893">
    <property type="entry name" value="ABC_TRANSPORTER_2"/>
    <property type="match status" value="1"/>
</dbReference>
<evidence type="ECO:0000256" key="5">
    <source>
        <dbReference type="ARBA" id="ARBA00022840"/>
    </source>
</evidence>
<dbReference type="NCBIfam" id="TIGR01186">
    <property type="entry name" value="proV"/>
    <property type="match status" value="1"/>
</dbReference>
<comment type="subcellular location">
    <subcellularLocation>
        <location evidence="8">Cell inner membrane</location>
        <topology evidence="8">Peripheral membrane protein</topology>
    </subcellularLocation>
</comment>
<dbReference type="GO" id="GO:0005524">
    <property type="term" value="F:ATP binding"/>
    <property type="evidence" value="ECO:0007669"/>
    <property type="project" value="UniProtKB-UniRule"/>
</dbReference>
<evidence type="ECO:0000313" key="11">
    <source>
        <dbReference type="EMBL" id="EDS72003.1"/>
    </source>
</evidence>
<dbReference type="GO" id="GO:0006865">
    <property type="term" value="P:amino acid transport"/>
    <property type="evidence" value="ECO:0007669"/>
    <property type="project" value="UniProtKB-UniRule"/>
</dbReference>
<dbReference type="GeneID" id="98000767"/>
<dbReference type="Gene3D" id="3.10.580.10">
    <property type="entry name" value="CBS-domain"/>
    <property type="match status" value="1"/>
</dbReference>
<dbReference type="eggNOG" id="COG1125">
    <property type="taxonomic scope" value="Bacteria"/>
</dbReference>
<keyword evidence="5 8" id="KW-0067">ATP-binding</keyword>
<proteinExistence type="inferred from homology"/>
<dbReference type="Pfam" id="PF00571">
    <property type="entry name" value="CBS"/>
    <property type="match status" value="2"/>
</dbReference>
<dbReference type="GO" id="GO:0016887">
    <property type="term" value="F:ATP hydrolysis activity"/>
    <property type="evidence" value="ECO:0007669"/>
    <property type="project" value="UniProtKB-UniRule"/>
</dbReference>
<name>B1C8U3_9FIRM</name>
<dbReference type="SMART" id="SM00116">
    <property type="entry name" value="CBS"/>
    <property type="match status" value="2"/>
</dbReference>
<dbReference type="RefSeq" id="WP_007050473.1">
    <property type="nucleotide sequence ID" value="NZ_DS560019.1"/>
</dbReference>
<dbReference type="SMART" id="SM00382">
    <property type="entry name" value="AAA"/>
    <property type="match status" value="1"/>
</dbReference>
<evidence type="ECO:0000256" key="8">
    <source>
        <dbReference type="RuleBase" id="RU369116"/>
    </source>
</evidence>
<dbReference type="STRING" id="445971.ANASTE_01711"/>
<dbReference type="EMBL" id="ABIL02000006">
    <property type="protein sequence ID" value="EDS72003.1"/>
    <property type="molecule type" value="Genomic_DNA"/>
</dbReference>